<dbReference type="Gene3D" id="3.40.50.300">
    <property type="entry name" value="P-loop containing nucleotide triphosphate hydrolases"/>
    <property type="match status" value="1"/>
</dbReference>
<evidence type="ECO:0000259" key="5">
    <source>
        <dbReference type="Pfam" id="PF04548"/>
    </source>
</evidence>
<evidence type="ECO:0000313" key="6">
    <source>
        <dbReference type="EMBL" id="CAF4654371.1"/>
    </source>
</evidence>
<evidence type="ECO:0000313" key="7">
    <source>
        <dbReference type="EMBL" id="CAF4686373.1"/>
    </source>
</evidence>
<protein>
    <recommendedName>
        <fullName evidence="5">AIG1-type G domain-containing protein</fullName>
    </recommendedName>
</protein>
<evidence type="ECO:0000313" key="9">
    <source>
        <dbReference type="Proteomes" id="UP000663873"/>
    </source>
</evidence>
<dbReference type="Proteomes" id="UP000663862">
    <property type="component" value="Unassembled WGS sequence"/>
</dbReference>
<reference evidence="7" key="1">
    <citation type="submission" date="2021-02" db="EMBL/GenBank/DDBJ databases">
        <authorList>
            <person name="Nowell W R."/>
        </authorList>
    </citation>
    <scope>NUCLEOTIDE SEQUENCE</scope>
</reference>
<proteinExistence type="inferred from homology"/>
<dbReference type="InterPro" id="IPR006703">
    <property type="entry name" value="G_AIG1"/>
</dbReference>
<keyword evidence="3" id="KW-0342">GTP-binding</keyword>
<dbReference type="EMBL" id="CAJOBQ010007864">
    <property type="protein sequence ID" value="CAF4686373.1"/>
    <property type="molecule type" value="Genomic_DNA"/>
</dbReference>
<keyword evidence="9" id="KW-1185">Reference proteome</keyword>
<keyword evidence="2" id="KW-0547">Nucleotide-binding</keyword>
<dbReference type="PANTHER" id="PTHR10903">
    <property type="entry name" value="GTPASE, IMAP FAMILY MEMBER-RELATED"/>
    <property type="match status" value="1"/>
</dbReference>
<keyword evidence="4" id="KW-0175">Coiled coil</keyword>
<name>A0A821HQ59_9BILA</name>
<feature type="domain" description="AIG1-type G" evidence="5">
    <location>
        <begin position="15"/>
        <end position="123"/>
    </location>
</feature>
<comment type="caution">
    <text evidence="7">The sequence shown here is derived from an EMBL/GenBank/DDBJ whole genome shotgun (WGS) entry which is preliminary data.</text>
</comment>
<dbReference type="EMBL" id="CAJOBP010030227">
    <property type="protein sequence ID" value="CAF4654371.1"/>
    <property type="molecule type" value="Genomic_DNA"/>
</dbReference>
<dbReference type="PANTHER" id="PTHR10903:SF188">
    <property type="entry name" value="GTPASE IMAP FAMILY MEMBER 2-LIKE-RELATED"/>
    <property type="match status" value="1"/>
</dbReference>
<gene>
    <name evidence="7" type="ORF">TSG867_LOCUS32639</name>
    <name evidence="6" type="ORF">UJA718_LOCUS33895</name>
</gene>
<dbReference type="InterPro" id="IPR045058">
    <property type="entry name" value="GIMA/IAN/Toc"/>
</dbReference>
<feature type="non-terminal residue" evidence="7">
    <location>
        <position position="316"/>
    </location>
</feature>
<organism evidence="7 8">
    <name type="scientific">Rotaria socialis</name>
    <dbReference type="NCBI Taxonomy" id="392032"/>
    <lineage>
        <taxon>Eukaryota</taxon>
        <taxon>Metazoa</taxon>
        <taxon>Spiralia</taxon>
        <taxon>Gnathifera</taxon>
        <taxon>Rotifera</taxon>
        <taxon>Eurotatoria</taxon>
        <taxon>Bdelloidea</taxon>
        <taxon>Philodinida</taxon>
        <taxon>Philodinidae</taxon>
        <taxon>Rotaria</taxon>
    </lineage>
</organism>
<evidence type="ECO:0000256" key="2">
    <source>
        <dbReference type="ARBA" id="ARBA00022741"/>
    </source>
</evidence>
<evidence type="ECO:0000256" key="3">
    <source>
        <dbReference type="ARBA" id="ARBA00023134"/>
    </source>
</evidence>
<comment type="similarity">
    <text evidence="1">Belongs to the TRAFAC class TrmE-Era-EngA-EngB-Septin-like GTPase superfamily. AIG1/Toc34/Toc159-like paraseptin GTPase family. IAN subfamily.</text>
</comment>
<dbReference type="Pfam" id="PF04548">
    <property type="entry name" value="AIG1"/>
    <property type="match status" value="1"/>
</dbReference>
<dbReference type="CDD" id="cd00882">
    <property type="entry name" value="Ras_like_GTPase"/>
    <property type="match status" value="1"/>
</dbReference>
<evidence type="ECO:0000256" key="1">
    <source>
        <dbReference type="ARBA" id="ARBA00008535"/>
    </source>
</evidence>
<accession>A0A821HQ59</accession>
<evidence type="ECO:0000256" key="4">
    <source>
        <dbReference type="SAM" id="Coils"/>
    </source>
</evidence>
<evidence type="ECO:0000313" key="8">
    <source>
        <dbReference type="Proteomes" id="UP000663862"/>
    </source>
</evidence>
<dbReference type="InterPro" id="IPR027417">
    <property type="entry name" value="P-loop_NTPase"/>
</dbReference>
<dbReference type="GO" id="GO:0005525">
    <property type="term" value="F:GTP binding"/>
    <property type="evidence" value="ECO:0007669"/>
    <property type="project" value="UniProtKB-KW"/>
</dbReference>
<sequence length="316" mass="36557">MQANSVSRKKPEFGLIILGNSGSGKSYICNMIIGYERFETDHRREAVTTTVESHRINAGPSDLLIYNVPGLIESHQEEIDRNKREIVKAFEQSPMSVVIFLWTPVNGRPQPDDIIAFKALKEAYKFPSKSLIFVLNNIPSQRPPTYEARFFALLTKMLNPMPISLEDMFCLDTLNSEDNDEFSITRGRLIHFIAEHHEKEQKLQANIIVRSNELRMLREAVKKQYLEVEENKQALELQIKQMTNEYKAVRRGQEKRYHDLVFKLDVIKQQAVEGEKGHEFAGVESETLHKEKKTGLKGQCQQLWKKVEDERGVLKK</sequence>
<dbReference type="SUPFAM" id="SSF52540">
    <property type="entry name" value="P-loop containing nucleoside triphosphate hydrolases"/>
    <property type="match status" value="1"/>
</dbReference>
<dbReference type="Proteomes" id="UP000663873">
    <property type="component" value="Unassembled WGS sequence"/>
</dbReference>
<feature type="coiled-coil region" evidence="4">
    <location>
        <begin position="218"/>
        <end position="252"/>
    </location>
</feature>
<dbReference type="AlphaFoldDB" id="A0A821HQ59"/>